<name>A0A1U9MH12_9HYPH</name>
<evidence type="ECO:0000256" key="7">
    <source>
        <dbReference type="SAM" id="Phobius"/>
    </source>
</evidence>
<sequence length="319" mass="35739">MTTVSIISPVYNEGNGISNFVEEVVRVFSRLHYELTIILVDDGSTDNSWSNVRSIVPEKFKLIGIKLAKNFGKEAAIAAGLSLADSDVVITIDCDLQHPPELMSTMLGLWEKGAEIVLAVKEERQQESTLNRLAAKGFYKVFHWVTENDIGGTSDFILLDRKVADALKSLPEKLFFYRGVVQWLGFKQQSVSFIPNNRENGKSGWSFWKKLRLAIDSLTGFSAKPLIFIWFLTFLFLVFSLLVGGDAIISKIMGRSIGGFSTLILVILITGAAILSCFCILSAYIRQIFYEVKSRPRFLVSQHIELEEGSEPINRTARK</sequence>
<dbReference type="EMBL" id="CP015625">
    <property type="protein sequence ID" value="AQT47247.1"/>
    <property type="molecule type" value="Genomic_DNA"/>
</dbReference>
<keyword evidence="2" id="KW-0328">Glycosyltransferase</keyword>
<keyword evidence="3" id="KW-0808">Transferase</keyword>
<dbReference type="SUPFAM" id="SSF53448">
    <property type="entry name" value="Nucleotide-diphospho-sugar transferases"/>
    <property type="match status" value="1"/>
</dbReference>
<keyword evidence="4 7" id="KW-0812">Transmembrane</keyword>
<evidence type="ECO:0000313" key="10">
    <source>
        <dbReference type="Proteomes" id="UP000189632"/>
    </source>
</evidence>
<dbReference type="InterPro" id="IPR029044">
    <property type="entry name" value="Nucleotide-diphossugar_trans"/>
</dbReference>
<dbReference type="GO" id="GO:0005886">
    <property type="term" value="C:plasma membrane"/>
    <property type="evidence" value="ECO:0007669"/>
    <property type="project" value="TreeGrafter"/>
</dbReference>
<keyword evidence="6 7" id="KW-0472">Membrane</keyword>
<dbReference type="Proteomes" id="UP000189632">
    <property type="component" value="Chromosome"/>
</dbReference>
<dbReference type="AlphaFoldDB" id="A0A1U9MH12"/>
<organism evidence="9 10">
    <name type="scientific">Bartonella choladocola</name>
    <dbReference type="NCBI Taxonomy" id="2750995"/>
    <lineage>
        <taxon>Bacteria</taxon>
        <taxon>Pseudomonadati</taxon>
        <taxon>Pseudomonadota</taxon>
        <taxon>Alphaproteobacteria</taxon>
        <taxon>Hyphomicrobiales</taxon>
        <taxon>Bartonellaceae</taxon>
        <taxon>Bartonella</taxon>
    </lineage>
</organism>
<feature type="transmembrane region" description="Helical" evidence="7">
    <location>
        <begin position="227"/>
        <end position="249"/>
    </location>
</feature>
<evidence type="ECO:0000259" key="8">
    <source>
        <dbReference type="Pfam" id="PF00535"/>
    </source>
</evidence>
<dbReference type="OrthoDB" id="9807795at2"/>
<evidence type="ECO:0000256" key="5">
    <source>
        <dbReference type="ARBA" id="ARBA00022989"/>
    </source>
</evidence>
<evidence type="ECO:0000256" key="2">
    <source>
        <dbReference type="ARBA" id="ARBA00022676"/>
    </source>
</evidence>
<dbReference type="Gene3D" id="3.90.550.10">
    <property type="entry name" value="Spore Coat Polysaccharide Biosynthesis Protein SpsA, Chain A"/>
    <property type="match status" value="1"/>
</dbReference>
<dbReference type="InterPro" id="IPR050256">
    <property type="entry name" value="Glycosyltransferase_2"/>
</dbReference>
<gene>
    <name evidence="9" type="ORF">BBC0122_011280</name>
</gene>
<feature type="transmembrane region" description="Helical" evidence="7">
    <location>
        <begin position="261"/>
        <end position="285"/>
    </location>
</feature>
<evidence type="ECO:0000313" key="9">
    <source>
        <dbReference type="EMBL" id="AQT47247.1"/>
    </source>
</evidence>
<evidence type="ECO:0000256" key="4">
    <source>
        <dbReference type="ARBA" id="ARBA00022692"/>
    </source>
</evidence>
<accession>A0A1U9MH12</accession>
<feature type="domain" description="Glycosyltransferase 2-like" evidence="8">
    <location>
        <begin position="5"/>
        <end position="165"/>
    </location>
</feature>
<protein>
    <submittedName>
        <fullName evidence="9">Glycosyltransferase involved in cell wall bisynthesis</fullName>
    </submittedName>
</protein>
<keyword evidence="10" id="KW-1185">Reference proteome</keyword>
<dbReference type="Pfam" id="PF00535">
    <property type="entry name" value="Glycos_transf_2"/>
    <property type="match status" value="1"/>
</dbReference>
<evidence type="ECO:0000256" key="1">
    <source>
        <dbReference type="ARBA" id="ARBA00004141"/>
    </source>
</evidence>
<comment type="subcellular location">
    <subcellularLocation>
        <location evidence="1">Membrane</location>
        <topology evidence="1">Multi-pass membrane protein</topology>
    </subcellularLocation>
</comment>
<proteinExistence type="predicted"/>
<keyword evidence="5 7" id="KW-1133">Transmembrane helix</keyword>
<dbReference type="PANTHER" id="PTHR48090">
    <property type="entry name" value="UNDECAPRENYL-PHOSPHATE 4-DEOXY-4-FORMAMIDO-L-ARABINOSE TRANSFERASE-RELATED"/>
    <property type="match status" value="1"/>
</dbReference>
<dbReference type="KEGG" id="bapi:BBC0122_011280"/>
<evidence type="ECO:0000256" key="6">
    <source>
        <dbReference type="ARBA" id="ARBA00023136"/>
    </source>
</evidence>
<dbReference type="RefSeq" id="WP_077992112.1">
    <property type="nucleotide sequence ID" value="NZ_CP015625.1"/>
</dbReference>
<dbReference type="GO" id="GO:0016757">
    <property type="term" value="F:glycosyltransferase activity"/>
    <property type="evidence" value="ECO:0007669"/>
    <property type="project" value="UniProtKB-KW"/>
</dbReference>
<dbReference type="CDD" id="cd04187">
    <property type="entry name" value="DPM1_like_bac"/>
    <property type="match status" value="1"/>
</dbReference>
<dbReference type="PANTHER" id="PTHR48090:SF1">
    <property type="entry name" value="PROPHAGE BACTOPRENOL GLUCOSYL TRANSFERASE HOMOLOG"/>
    <property type="match status" value="1"/>
</dbReference>
<dbReference type="InterPro" id="IPR001173">
    <property type="entry name" value="Glyco_trans_2-like"/>
</dbReference>
<reference evidence="9 10" key="1">
    <citation type="submission" date="2016-11" db="EMBL/GenBank/DDBJ databases">
        <title>Comparative genomics of Bartonella apis.</title>
        <authorList>
            <person name="Engel P."/>
        </authorList>
    </citation>
    <scope>NUCLEOTIDE SEQUENCE [LARGE SCALE GENOMIC DNA]</scope>
    <source>
        <strain evidence="9 10">BBC0122</strain>
    </source>
</reference>
<evidence type="ECO:0000256" key="3">
    <source>
        <dbReference type="ARBA" id="ARBA00022679"/>
    </source>
</evidence>